<proteinExistence type="predicted"/>
<evidence type="ECO:0000313" key="2">
    <source>
        <dbReference type="EMBL" id="MBB5254276.1"/>
    </source>
</evidence>
<keyword evidence="1" id="KW-1133">Transmembrane helix</keyword>
<name>A0A7J9RUV8_SULOH</name>
<feature type="transmembrane region" description="Helical" evidence="1">
    <location>
        <begin position="496"/>
        <end position="517"/>
    </location>
</feature>
<reference evidence="2 3" key="1">
    <citation type="submission" date="2020-08" db="EMBL/GenBank/DDBJ databases">
        <title>Genomic Encyclopedia of Type Strains, Phase IV (KMG-IV): sequencing the most valuable type-strain genomes for metagenomic binning, comparative biology and taxonomic classification.</title>
        <authorList>
            <person name="Goeker M."/>
        </authorList>
    </citation>
    <scope>NUCLEOTIDE SEQUENCE [LARGE SCALE GENOMIC DNA]</scope>
    <source>
        <strain evidence="2 3">DSM 12421</strain>
    </source>
</reference>
<dbReference type="CDD" id="cd09624">
    <property type="entry name" value="DOMON_b558_566"/>
    <property type="match status" value="1"/>
</dbReference>
<dbReference type="AlphaFoldDB" id="A0A7J9RUV8"/>
<protein>
    <recommendedName>
        <fullName evidence="4">Ethylbenzene dehydrogenase</fullName>
    </recommendedName>
</protein>
<feature type="transmembrane region" description="Helical" evidence="1">
    <location>
        <begin position="538"/>
        <end position="558"/>
    </location>
</feature>
<evidence type="ECO:0000313" key="3">
    <source>
        <dbReference type="Proteomes" id="UP000582213"/>
    </source>
</evidence>
<keyword evidence="1" id="KW-0472">Membrane</keyword>
<evidence type="ECO:0000256" key="1">
    <source>
        <dbReference type="SAM" id="Phobius"/>
    </source>
</evidence>
<gene>
    <name evidence="2" type="ORF">HNQ62_002050</name>
</gene>
<dbReference type="EMBL" id="JACHFY010000013">
    <property type="protein sequence ID" value="MBB5254276.1"/>
    <property type="molecule type" value="Genomic_DNA"/>
</dbReference>
<keyword evidence="1" id="KW-0812">Transmembrane</keyword>
<accession>A0A7J9RUV8</accession>
<dbReference type="Gene3D" id="2.60.40.1190">
    <property type="match status" value="1"/>
</dbReference>
<sequence>MANGYVSLIVLGLIVFLVIVGVAYGVDYMLNSAEVASDTITAYYVPNATINLGTPGQEPFWQSIPWTAVPLVPTVPVPDGISGHTQTVYVRAAWTYVDGVPYIIIDMKAPVVGQESWLACPERTPQGQIWAPFPIPEPKGWWVVNVSYKASDQGVASVYTLPTSEQIGYPPNQALTNPITIYVYNVSGKLYGQIVGAVNPQGVPLNNGQPINITSIDLIVNGSINVTSFEQFLKLGLNGTTWFQDAYNLFYPEDTAGYVSLFYNSTYMYPERFAIMWLLGGVPSDWTQIAYTPHMMPGTSGALSAGQAEIWFFNDNPRGNNTQDSGYPGPTFFSRTSPPPYIHWPSYKDPLNLGYLPNQGLIADIYVNGSSIYYIGGNYQSSFPPIDNPHINPWEVWNGLANKSLLWDPSVVATGFQFYNTPTGPWMIVEFARTFSTVGVSNGQGESHYQVQLQPGHTYWVAFAVFQGGAGESVDFKSISFWWRIYIQPSDPQQSVLPLFIITNSILSPIVAVAIINRNSMMSELNRISMSLPKFIKSMLLLILLVSLPIFNGIYAVIDSIRRLSI</sequence>
<dbReference type="Proteomes" id="UP000582213">
    <property type="component" value="Unassembled WGS sequence"/>
</dbReference>
<dbReference type="RefSeq" id="WP_231113641.1">
    <property type="nucleotide sequence ID" value="NZ_CP045484.1"/>
</dbReference>
<evidence type="ECO:0008006" key="4">
    <source>
        <dbReference type="Google" id="ProtNLM"/>
    </source>
</evidence>
<comment type="caution">
    <text evidence="2">The sequence shown here is derived from an EMBL/GenBank/DDBJ whole genome shotgun (WGS) entry which is preliminary data.</text>
</comment>
<dbReference type="GeneID" id="42802376"/>
<organism evidence="2 3">
    <name type="scientific">Sulfurisphaera ohwakuensis</name>
    <dbReference type="NCBI Taxonomy" id="69656"/>
    <lineage>
        <taxon>Archaea</taxon>
        <taxon>Thermoproteota</taxon>
        <taxon>Thermoprotei</taxon>
        <taxon>Sulfolobales</taxon>
        <taxon>Sulfolobaceae</taxon>
        <taxon>Sulfurisphaera</taxon>
    </lineage>
</organism>